<dbReference type="SUPFAM" id="SSF52540">
    <property type="entry name" value="P-loop containing nucleoside triphosphate hydrolases"/>
    <property type="match status" value="2"/>
</dbReference>
<dbReference type="SMART" id="SM00175">
    <property type="entry name" value="RAB"/>
    <property type="match status" value="1"/>
</dbReference>
<feature type="domain" description="KaiC-like" evidence="3">
    <location>
        <begin position="2"/>
        <end position="134"/>
    </location>
</feature>
<evidence type="ECO:0000256" key="1">
    <source>
        <dbReference type="ARBA" id="ARBA00022741"/>
    </source>
</evidence>
<evidence type="ECO:0000313" key="4">
    <source>
        <dbReference type="EMBL" id="MCD1294481.1"/>
    </source>
</evidence>
<dbReference type="InterPro" id="IPR006689">
    <property type="entry name" value="Small_GTPase_ARF/SAR"/>
</dbReference>
<protein>
    <submittedName>
        <fullName evidence="4">GTPase</fullName>
    </submittedName>
</protein>
<evidence type="ECO:0000259" key="3">
    <source>
        <dbReference type="Pfam" id="PF06745"/>
    </source>
</evidence>
<evidence type="ECO:0000256" key="2">
    <source>
        <dbReference type="ARBA" id="ARBA00023134"/>
    </source>
</evidence>
<dbReference type="PROSITE" id="PS51419">
    <property type="entry name" value="RAB"/>
    <property type="match status" value="1"/>
</dbReference>
<name>A0AAP2RBG1_9EURY</name>
<dbReference type="PANTHER" id="PTHR42708:SF1">
    <property type="entry name" value="GLIDING MOTILITY PROTEIN MGLA"/>
    <property type="match status" value="1"/>
</dbReference>
<dbReference type="PRINTS" id="PR00449">
    <property type="entry name" value="RASTRNSFRMNG"/>
</dbReference>
<dbReference type="GO" id="GO:0005525">
    <property type="term" value="F:GTP binding"/>
    <property type="evidence" value="ECO:0007669"/>
    <property type="project" value="UniProtKB-KW"/>
</dbReference>
<dbReference type="Proteomes" id="UP001320159">
    <property type="component" value="Unassembled WGS sequence"/>
</dbReference>
<dbReference type="InterPro" id="IPR014774">
    <property type="entry name" value="KaiC-like_dom"/>
</dbReference>
<proteinExistence type="predicted"/>
<sequence length="401" mass="43613">MIKTGIPTLDGYLKGGLPIGKTIIFYGPPTVDVDIFGMQVAYTNLINNGVCYYVTSKSSPDLIRSNFREYGWDLIPYASRFAIVDAYSSLIGASPTEPFNVKDPESIESIDDAMTGIIDSISPGDMIVFSSLSSILDTCGGGPGIPDINKVLESIKRWNKMAVLNGGIVVYNFTDYGYPPELVEQVKKGLCNSSVVVDRIGGESGYGQYFKLYTCDWSKPPEFPTLFKVVKPGGIKVHIPKILVTGPKGAGKSTFIRSAASLSSDKSVSVDRMGTTVAVDYAHVMLKGFTIDMFGTPGQDRFNPIIKNIAKDALGIIVVIDSTDPKSFERAVEMLNISKTKDVPYIIAANKQDLEDALDTEKIRKKINLPEDIPIVRVSASNNMNVAQAIDIIIKKIVGVR</sequence>
<reference evidence="4 5" key="1">
    <citation type="submission" date="2017-11" db="EMBL/GenBank/DDBJ databases">
        <title>Isolation and Characterization of Family Methanocellaceae Species from Potential Methane Hydrate Area Offshore Southwestern Taiwan.</title>
        <authorList>
            <person name="Zhang W.-L."/>
            <person name="Chen W.-C."/>
            <person name="Lai M.-C."/>
            <person name="Chen S.-C."/>
        </authorList>
    </citation>
    <scope>NUCLEOTIDE SEQUENCE [LARGE SCALE GENOMIC DNA]</scope>
    <source>
        <strain evidence="4 5">CWC-04</strain>
    </source>
</reference>
<comment type="caution">
    <text evidence="4">The sequence shown here is derived from an EMBL/GenBank/DDBJ whole genome shotgun (WGS) entry which is preliminary data.</text>
</comment>
<keyword evidence="5" id="KW-1185">Reference proteome</keyword>
<organism evidence="4 5">
    <name type="scientific">Methanooceanicella nereidis</name>
    <dbReference type="NCBI Taxonomy" id="2052831"/>
    <lineage>
        <taxon>Archaea</taxon>
        <taxon>Methanobacteriati</taxon>
        <taxon>Methanobacteriota</taxon>
        <taxon>Stenosarchaea group</taxon>
        <taxon>Methanomicrobia</taxon>
        <taxon>Methanocellales</taxon>
        <taxon>Methanocellaceae</taxon>
        <taxon>Methanooceanicella</taxon>
    </lineage>
</organism>
<dbReference type="Pfam" id="PF06745">
    <property type="entry name" value="ATPase"/>
    <property type="match status" value="1"/>
</dbReference>
<dbReference type="RefSeq" id="WP_230741309.1">
    <property type="nucleotide sequence ID" value="NZ_PGCK01000003.1"/>
</dbReference>
<evidence type="ECO:0000313" key="5">
    <source>
        <dbReference type="Proteomes" id="UP001320159"/>
    </source>
</evidence>
<dbReference type="AlphaFoldDB" id="A0AAP2RBG1"/>
<dbReference type="Pfam" id="PF00025">
    <property type="entry name" value="Arf"/>
    <property type="match status" value="1"/>
</dbReference>
<accession>A0AAP2RBG1</accession>
<keyword evidence="2" id="KW-0342">GTP-binding</keyword>
<dbReference type="NCBIfam" id="TIGR00231">
    <property type="entry name" value="small_GTP"/>
    <property type="match status" value="1"/>
</dbReference>
<dbReference type="InterPro" id="IPR027417">
    <property type="entry name" value="P-loop_NTPase"/>
</dbReference>
<keyword evidence="1" id="KW-0547">Nucleotide-binding</keyword>
<gene>
    <name evidence="4" type="ORF">CUJ83_05635</name>
</gene>
<dbReference type="InterPro" id="IPR005225">
    <property type="entry name" value="Small_GTP-bd"/>
</dbReference>
<dbReference type="CDD" id="cd00882">
    <property type="entry name" value="Ras_like_GTPase"/>
    <property type="match status" value="1"/>
</dbReference>
<dbReference type="PANTHER" id="PTHR42708">
    <property type="entry name" value="ATP/GTP-BINDING PROTEIN-RELATED"/>
    <property type="match status" value="1"/>
</dbReference>
<dbReference type="Gene3D" id="3.40.50.300">
    <property type="entry name" value="P-loop containing nucleotide triphosphate hydrolases"/>
    <property type="match status" value="2"/>
</dbReference>
<dbReference type="GO" id="GO:0003924">
    <property type="term" value="F:GTPase activity"/>
    <property type="evidence" value="ECO:0007669"/>
    <property type="project" value="InterPro"/>
</dbReference>
<dbReference type="InterPro" id="IPR052705">
    <property type="entry name" value="Gliding_Motility_GTPase"/>
</dbReference>
<dbReference type="EMBL" id="PGCK01000003">
    <property type="protein sequence ID" value="MCD1294481.1"/>
    <property type="molecule type" value="Genomic_DNA"/>
</dbReference>